<name>A0AAV7ZE44_9EUKA</name>
<accession>A0AAV7ZE44</accession>
<keyword evidence="1" id="KW-0675">Receptor</keyword>
<protein>
    <submittedName>
        <fullName evidence="1">Import receptor subunit tom40</fullName>
    </submittedName>
</protein>
<proteinExistence type="predicted"/>
<dbReference type="AlphaFoldDB" id="A0AAV7ZE44"/>
<organism evidence="1 2">
    <name type="scientific">Anaeramoeba flamelloides</name>
    <dbReference type="NCBI Taxonomy" id="1746091"/>
    <lineage>
        <taxon>Eukaryota</taxon>
        <taxon>Metamonada</taxon>
        <taxon>Anaeramoebidae</taxon>
        <taxon>Anaeramoeba</taxon>
    </lineage>
</organism>
<reference evidence="1" key="1">
    <citation type="submission" date="2022-08" db="EMBL/GenBank/DDBJ databases">
        <title>Novel sulphate-reducing endosymbionts in the free-living metamonad Anaeramoeba.</title>
        <authorList>
            <person name="Jerlstrom-Hultqvist J."/>
            <person name="Cepicka I."/>
            <person name="Gallot-Lavallee L."/>
            <person name="Salas-Leiva D."/>
            <person name="Curtis B.A."/>
            <person name="Zahonova K."/>
            <person name="Pipaliya S."/>
            <person name="Dacks J."/>
            <person name="Roger A.J."/>
        </authorList>
    </citation>
    <scope>NUCLEOTIDE SEQUENCE</scope>
    <source>
        <strain evidence="1">Busselton2</strain>
    </source>
</reference>
<evidence type="ECO:0000313" key="1">
    <source>
        <dbReference type="EMBL" id="KAJ3439414.1"/>
    </source>
</evidence>
<dbReference type="Proteomes" id="UP001146793">
    <property type="component" value="Unassembled WGS sequence"/>
</dbReference>
<evidence type="ECO:0000313" key="2">
    <source>
        <dbReference type="Proteomes" id="UP001146793"/>
    </source>
</evidence>
<gene>
    <name evidence="1" type="ORF">M0812_15440</name>
</gene>
<sequence length="331" mass="37997">MNKKQNLLNSYGSLKSWNDYILDLPTFEGVSLRYETQIESNKSYQERDVDHYSFNLLSTKKTFLTRWNHQLGSHINNELVLVEENRSEDTKINGSGSNRRSKSKTTNLLKGNYTIDVSDILSLDFANFSTQIKYLSRNSIFGISSFFGLKKNIAAGFEFIVSPTLSTSHAYGGIRYRTKDKEEAYWISDSGTLSACYTSKLVKGLQVASKCELDLYSTEINACLGFQLNTDKIWGFLKPPQPRSTNWWLSATRAKETGLFNKKSRFFDQLYGFLPLKKKNLINFSIDIKKNWSLLLSNQFSKKIGVVLSYSNKNNSSWRDPEFGIQFNYTN</sequence>
<comment type="caution">
    <text evidence="1">The sequence shown here is derived from an EMBL/GenBank/DDBJ whole genome shotgun (WGS) entry which is preliminary data.</text>
</comment>
<dbReference type="EMBL" id="JANTQA010000032">
    <property type="protein sequence ID" value="KAJ3439414.1"/>
    <property type="molecule type" value="Genomic_DNA"/>
</dbReference>